<keyword evidence="2" id="KW-1185">Reference proteome</keyword>
<dbReference type="GeneID" id="5325047"/>
<dbReference type="EMBL" id="CP000742">
    <property type="protein sequence ID" value="ABR54740.1"/>
    <property type="molecule type" value="Genomic_DNA"/>
</dbReference>
<protein>
    <submittedName>
        <fullName evidence="1">Uncharacterized protein</fullName>
    </submittedName>
</protein>
<sequence length="139" mass="15859">MNNFNMIIGRIVRSIEAFKGSKPVINKDEVLAVRSICKDKKIDEYPSIKEYLMDKLVENDFEIVNDEEILEMVIRINEALGTSDTYTDEFAFDGVKSTFEAMGCVCDYAVGKKGSTYVGISMWFEKELKEPKFVEVICV</sequence>
<proteinExistence type="predicted"/>
<dbReference type="STRING" id="406327.Mevan_0834"/>
<evidence type="ECO:0000313" key="1">
    <source>
        <dbReference type="EMBL" id="ABR54740.1"/>
    </source>
</evidence>
<dbReference type="RefSeq" id="WP_011972641.1">
    <property type="nucleotide sequence ID" value="NC_009634.1"/>
</dbReference>
<dbReference type="HOGENOM" id="CLU_143947_0_0_2"/>
<dbReference type="Pfam" id="PF09893">
    <property type="entry name" value="DUF2120"/>
    <property type="match status" value="1"/>
</dbReference>
<name>A6UQG8_METVS</name>
<dbReference type="AlphaFoldDB" id="A6UQG8"/>
<dbReference type="eggNOG" id="arCOG04873">
    <property type="taxonomic scope" value="Archaea"/>
</dbReference>
<reference evidence="1" key="1">
    <citation type="submission" date="2007-06" db="EMBL/GenBank/DDBJ databases">
        <title>Complete sequence of Methanococcus vannielii SB.</title>
        <authorList>
            <consortium name="US DOE Joint Genome Institute"/>
            <person name="Copeland A."/>
            <person name="Lucas S."/>
            <person name="Lapidus A."/>
            <person name="Barry K."/>
            <person name="Glavina del Rio T."/>
            <person name="Dalin E."/>
            <person name="Tice H."/>
            <person name="Pitluck S."/>
            <person name="Chain P."/>
            <person name="Malfatti S."/>
            <person name="Shin M."/>
            <person name="Vergez L."/>
            <person name="Schmutz J."/>
            <person name="Larimer F."/>
            <person name="Land M."/>
            <person name="Hauser L."/>
            <person name="Kyrpides N."/>
            <person name="Anderson I."/>
            <person name="Sieprawska-Lupa M."/>
            <person name="Whitman W.B."/>
            <person name="Richardson P."/>
        </authorList>
    </citation>
    <scope>NUCLEOTIDE SEQUENCE [LARGE SCALE GENOMIC DNA]</scope>
    <source>
        <strain evidence="1">SB</strain>
    </source>
</reference>
<accession>A6UQG8</accession>
<dbReference type="InterPro" id="IPR014515">
    <property type="entry name" value="UCP921964"/>
</dbReference>
<dbReference type="OrthoDB" id="64462at2157"/>
<gene>
    <name evidence="1" type="ordered locus">Mevan_0834</name>
</gene>
<organism evidence="1 2">
    <name type="scientific">Methanococcus vannielii (strain ATCC 35089 / DSM 1224 / JCM 13029 / OCM 148 / SB)</name>
    <dbReference type="NCBI Taxonomy" id="406327"/>
    <lineage>
        <taxon>Archaea</taxon>
        <taxon>Methanobacteriati</taxon>
        <taxon>Methanobacteriota</taxon>
        <taxon>Methanomada group</taxon>
        <taxon>Methanococci</taxon>
        <taxon>Methanococcales</taxon>
        <taxon>Methanococcaceae</taxon>
        <taxon>Methanococcus</taxon>
    </lineage>
</organism>
<dbReference type="KEGG" id="mvn:Mevan_0834"/>
<dbReference type="PIRSF" id="PIRSF021964">
    <property type="entry name" value="UCP921964"/>
    <property type="match status" value="1"/>
</dbReference>
<dbReference type="Proteomes" id="UP000001107">
    <property type="component" value="Chromosome"/>
</dbReference>
<evidence type="ECO:0000313" key="2">
    <source>
        <dbReference type="Proteomes" id="UP000001107"/>
    </source>
</evidence>